<evidence type="ECO:0000313" key="2">
    <source>
        <dbReference type="EMBL" id="KAJ4336400.1"/>
    </source>
</evidence>
<dbReference type="EMBL" id="JAPEUV010000049">
    <property type="protein sequence ID" value="KAJ4336400.1"/>
    <property type="molecule type" value="Genomic_DNA"/>
</dbReference>
<sequence>MPEVNDNGDRMSLSFPAPPLGTEPYFTFKPQPKDLKVDKLIRETIKQLSAELENQPGTPDTISSASTISTVDNYSTPSTPSEPPSPDHSALETSPSFAPAALLSQDELDERDDLLQQQLQQQRPQLQPRTTTNRKLAMVRRQEYRGSNLRTEVRFDDDRPNFPYSLDTGNFAAWGRSPPPSPWPTTGNTDRRGAPESTYVPCAKGVYCEDNDCDHTPPAAPPQKPYFPCLATQACIRMPHPPTPQELETEKKDRFPTSEELKFYGNPCSSPVCSAPGSRYASPAITPFGTPPATPASTPPSSRANSVREVKRRGRAPALGDIMEIDTDAASVDSNESNDSLTTRVGGTVSGRKNNFKQSQLTTKSSVPFWRRRTAYVPPPPQSQIYHQN</sequence>
<dbReference type="AlphaFoldDB" id="A0A9W9BZS8"/>
<feature type="region of interest" description="Disordered" evidence="1">
    <location>
        <begin position="48"/>
        <end position="134"/>
    </location>
</feature>
<organism evidence="2 3">
    <name type="scientific">Didymella glomerata</name>
    <dbReference type="NCBI Taxonomy" id="749621"/>
    <lineage>
        <taxon>Eukaryota</taxon>
        <taxon>Fungi</taxon>
        <taxon>Dikarya</taxon>
        <taxon>Ascomycota</taxon>
        <taxon>Pezizomycotina</taxon>
        <taxon>Dothideomycetes</taxon>
        <taxon>Pleosporomycetidae</taxon>
        <taxon>Pleosporales</taxon>
        <taxon>Pleosporineae</taxon>
        <taxon>Didymellaceae</taxon>
        <taxon>Didymella</taxon>
    </lineage>
</organism>
<keyword evidence="3" id="KW-1185">Reference proteome</keyword>
<dbReference type="Proteomes" id="UP001140562">
    <property type="component" value="Unassembled WGS sequence"/>
</dbReference>
<feature type="compositionally biased region" description="Low complexity" evidence="1">
    <location>
        <begin position="115"/>
        <end position="128"/>
    </location>
</feature>
<proteinExistence type="predicted"/>
<name>A0A9W9BZS8_9PLEO</name>
<dbReference type="OrthoDB" id="3792485at2759"/>
<accession>A0A9W9BZS8</accession>
<evidence type="ECO:0000256" key="1">
    <source>
        <dbReference type="SAM" id="MobiDB-lite"/>
    </source>
</evidence>
<feature type="compositionally biased region" description="Polar residues" evidence="1">
    <location>
        <begin position="332"/>
        <end position="366"/>
    </location>
</feature>
<gene>
    <name evidence="2" type="ORF">N0V87_005416</name>
</gene>
<feature type="region of interest" description="Disordered" evidence="1">
    <location>
        <begin position="1"/>
        <end position="33"/>
    </location>
</feature>
<protein>
    <submittedName>
        <fullName evidence="2">Uncharacterized protein</fullName>
    </submittedName>
</protein>
<feature type="region of interest" description="Disordered" evidence="1">
    <location>
        <begin position="170"/>
        <end position="196"/>
    </location>
</feature>
<feature type="region of interest" description="Disordered" evidence="1">
    <location>
        <begin position="284"/>
        <end position="389"/>
    </location>
</feature>
<comment type="caution">
    <text evidence="2">The sequence shown here is derived from an EMBL/GenBank/DDBJ whole genome shotgun (WGS) entry which is preliminary data.</text>
</comment>
<feature type="compositionally biased region" description="Polar residues" evidence="1">
    <location>
        <begin position="55"/>
        <end position="74"/>
    </location>
</feature>
<feature type="compositionally biased region" description="Pro residues" evidence="1">
    <location>
        <begin position="289"/>
        <end position="298"/>
    </location>
</feature>
<reference evidence="2" key="1">
    <citation type="submission" date="2022-10" db="EMBL/GenBank/DDBJ databases">
        <title>Tapping the CABI collections for fungal endophytes: first genome assemblies for Collariella, Neodidymelliopsis, Ascochyta clinopodiicola, Didymella pomorum, Didymosphaeria variabile, Neocosmospora piperis and Neocucurbitaria cava.</title>
        <authorList>
            <person name="Hill R."/>
        </authorList>
    </citation>
    <scope>NUCLEOTIDE SEQUENCE</scope>
    <source>
        <strain evidence="2">IMI 360193</strain>
    </source>
</reference>
<evidence type="ECO:0000313" key="3">
    <source>
        <dbReference type="Proteomes" id="UP001140562"/>
    </source>
</evidence>